<feature type="region of interest" description="Disordered" evidence="1">
    <location>
        <begin position="635"/>
        <end position="656"/>
    </location>
</feature>
<protein>
    <recommendedName>
        <fullName evidence="6">Retropepsins domain-containing protein</fullName>
    </recommendedName>
</protein>
<reference evidence="4 5" key="1">
    <citation type="journal article" date="2012" name="Nature">
        <title>Repeated polyploidization of Gossypium genomes and the evolution of spinnable cotton fibres.</title>
        <authorList>
            <person name="Paterson A.H."/>
            <person name="Wendel J.F."/>
            <person name="Gundlach H."/>
            <person name="Guo H."/>
            <person name="Jenkins J."/>
            <person name="Jin D."/>
            <person name="Llewellyn D."/>
            <person name="Showmaker K.C."/>
            <person name="Shu S."/>
            <person name="Udall J."/>
            <person name="Yoo M.J."/>
            <person name="Byers R."/>
            <person name="Chen W."/>
            <person name="Doron-Faigenboim A."/>
            <person name="Duke M.V."/>
            <person name="Gong L."/>
            <person name="Grimwood J."/>
            <person name="Grover C."/>
            <person name="Grupp K."/>
            <person name="Hu G."/>
            <person name="Lee T.H."/>
            <person name="Li J."/>
            <person name="Lin L."/>
            <person name="Liu T."/>
            <person name="Marler B.S."/>
            <person name="Page J.T."/>
            <person name="Roberts A.W."/>
            <person name="Romanel E."/>
            <person name="Sanders W.S."/>
            <person name="Szadkowski E."/>
            <person name="Tan X."/>
            <person name="Tang H."/>
            <person name="Xu C."/>
            <person name="Wang J."/>
            <person name="Wang Z."/>
            <person name="Zhang D."/>
            <person name="Zhang L."/>
            <person name="Ashrafi H."/>
            <person name="Bedon F."/>
            <person name="Bowers J.E."/>
            <person name="Brubaker C.L."/>
            <person name="Chee P.W."/>
            <person name="Das S."/>
            <person name="Gingle A.R."/>
            <person name="Haigler C.H."/>
            <person name="Harker D."/>
            <person name="Hoffmann L.V."/>
            <person name="Hovav R."/>
            <person name="Jones D.C."/>
            <person name="Lemke C."/>
            <person name="Mansoor S."/>
            <person name="ur Rahman M."/>
            <person name="Rainville L.N."/>
            <person name="Rambani A."/>
            <person name="Reddy U.K."/>
            <person name="Rong J.K."/>
            <person name="Saranga Y."/>
            <person name="Scheffler B.E."/>
            <person name="Scheffler J.A."/>
            <person name="Stelly D.M."/>
            <person name="Triplett B.A."/>
            <person name="Van Deynze A."/>
            <person name="Vaslin M.F."/>
            <person name="Waghmare V.N."/>
            <person name="Walford S.A."/>
            <person name="Wright R.J."/>
            <person name="Zaki E.A."/>
            <person name="Zhang T."/>
            <person name="Dennis E.S."/>
            <person name="Mayer K.F."/>
            <person name="Peterson D.G."/>
            <person name="Rokhsar D.S."/>
            <person name="Wang X."/>
            <person name="Schmutz J."/>
        </authorList>
    </citation>
    <scope>NUCLEOTIDE SEQUENCE [LARGE SCALE GENOMIC DNA]</scope>
</reference>
<feature type="compositionally biased region" description="Low complexity" evidence="1">
    <location>
        <begin position="641"/>
        <end position="652"/>
    </location>
</feature>
<dbReference type="Proteomes" id="UP000032304">
    <property type="component" value="Chromosome 12"/>
</dbReference>
<name>A0A0D2V4D3_GOSRA</name>
<dbReference type="InterPro" id="IPR056648">
    <property type="entry name" value="DUF7746"/>
</dbReference>
<organism evidence="4 5">
    <name type="scientific">Gossypium raimondii</name>
    <name type="common">Peruvian cotton</name>
    <name type="synonym">Gossypium klotzschianum subsp. raimondii</name>
    <dbReference type="NCBI Taxonomy" id="29730"/>
    <lineage>
        <taxon>Eukaryota</taxon>
        <taxon>Viridiplantae</taxon>
        <taxon>Streptophyta</taxon>
        <taxon>Embryophyta</taxon>
        <taxon>Tracheophyta</taxon>
        <taxon>Spermatophyta</taxon>
        <taxon>Magnoliopsida</taxon>
        <taxon>eudicotyledons</taxon>
        <taxon>Gunneridae</taxon>
        <taxon>Pentapetalae</taxon>
        <taxon>rosids</taxon>
        <taxon>malvids</taxon>
        <taxon>Malvales</taxon>
        <taxon>Malvaceae</taxon>
        <taxon>Malvoideae</taxon>
        <taxon>Gossypium</taxon>
    </lineage>
</organism>
<dbReference type="PANTHER" id="PTHR33054:SF9">
    <property type="entry name" value="CCHC-TYPE DOMAIN-CONTAINING PROTEIN"/>
    <property type="match status" value="1"/>
</dbReference>
<dbReference type="AlphaFoldDB" id="A0A0D2V4D3"/>
<feature type="domain" description="DUF7746" evidence="3">
    <location>
        <begin position="385"/>
        <end position="486"/>
    </location>
</feature>
<accession>A0A0D2V4D3</accession>
<evidence type="ECO:0008006" key="6">
    <source>
        <dbReference type="Google" id="ProtNLM"/>
    </source>
</evidence>
<dbReference type="Gramene" id="KJB76599">
    <property type="protein sequence ID" value="KJB76599"/>
    <property type="gene ID" value="B456_012G096500"/>
</dbReference>
<feature type="domain" description="DUF7588" evidence="2">
    <location>
        <begin position="194"/>
        <end position="255"/>
    </location>
</feature>
<feature type="compositionally biased region" description="Polar residues" evidence="1">
    <location>
        <begin position="157"/>
        <end position="173"/>
    </location>
</feature>
<dbReference type="PANTHER" id="PTHR33054">
    <property type="entry name" value="CCHC-TYPE DOMAIN-CONTAINING PROTEIN"/>
    <property type="match status" value="1"/>
</dbReference>
<dbReference type="Pfam" id="PF24925">
    <property type="entry name" value="DUF7746"/>
    <property type="match status" value="1"/>
</dbReference>
<evidence type="ECO:0000259" key="3">
    <source>
        <dbReference type="Pfam" id="PF24925"/>
    </source>
</evidence>
<dbReference type="InterPro" id="IPR056010">
    <property type="entry name" value="DUF7588"/>
</dbReference>
<sequence length="783" mass="91601">MISFNTKALLQSPKGETLLIETDTTRSHTTIPRTIQWHEINLPDKWKLEGATDPVALTLIRNTSLSEISQHQDGTVELKFNRPQRMPPRYFFEIGSTRTAFRRLNLEEESNPEKQTIDFKTAKASVSSIPTTFRTNLQGIDNSSNIAQPIYAKQEESPQNSPNMSPTYSSMTNNARQGENLEIFVLENNFEINKKWCRKHFYYNKNKQKREDYFQNYNDKKESILQEYYEFMNTNKIYIKFFEWFEEYYSESVNTIKHNTRWQTNKGEVESRHPPLMEIQYLHKNTGIKENPLRMRAPDAGEQISSKDIKMIVEKNNYTNINLHTIGKQLDYIENLVESQPIRKEQSDEQQINKMAWNEPKRLYYTKTTALDLNIEEKHVFQNKYNANTIYEWNIDGMSEYNILSLLQQMTMVSNVYKTQNQNGLISDHAIANLLVVGFTGQLKRRWDHELTKTQQEEILKAIKMMIKIRASWNSDEQGREIQDAVATLIFSISKHFIGDPSHLKDRNSELLSNLKCKKLTDFKWYKDVFMTRVMQSFDNQQPFWKENEEIEQKLNEILLETTSSENETSTEIDELQIDELHTTSQSSGDENEPPINMLTKDQEFMIEVIDKIQDLELKREYLLKLKSSLKDKPEKEKEIISSQSQIKSSLEIEPEPEENTQKYMMVLTEVSIQRYLIKINIVINNEFQLKTIALFDIGADQNCIRKGIIPTKYYNKTSESLKAANEISNKGIKYQTCFLMVKGITQDVILGTSFISLLKPYKVTNNSISTKVLNTKVEFPFV</sequence>
<evidence type="ECO:0000256" key="1">
    <source>
        <dbReference type="SAM" id="MobiDB-lite"/>
    </source>
</evidence>
<evidence type="ECO:0000259" key="2">
    <source>
        <dbReference type="Pfam" id="PF24496"/>
    </source>
</evidence>
<feature type="region of interest" description="Disordered" evidence="1">
    <location>
        <begin position="154"/>
        <end position="173"/>
    </location>
</feature>
<dbReference type="EMBL" id="CM001751">
    <property type="protein sequence ID" value="KJB76599.1"/>
    <property type="molecule type" value="Genomic_DNA"/>
</dbReference>
<proteinExistence type="predicted"/>
<dbReference type="OMA" id="ETHARCL"/>
<gene>
    <name evidence="4" type="ORF">B456_012G096500</name>
</gene>
<dbReference type="Pfam" id="PF24496">
    <property type="entry name" value="DUF7588"/>
    <property type="match status" value="1"/>
</dbReference>
<keyword evidence="5" id="KW-1185">Reference proteome</keyword>
<evidence type="ECO:0000313" key="4">
    <source>
        <dbReference type="EMBL" id="KJB76599.1"/>
    </source>
</evidence>
<evidence type="ECO:0000313" key="5">
    <source>
        <dbReference type="Proteomes" id="UP000032304"/>
    </source>
</evidence>